<dbReference type="EMBL" id="JACZDF010000001">
    <property type="protein sequence ID" value="MBD9698361.1"/>
    <property type="molecule type" value="Genomic_DNA"/>
</dbReference>
<gene>
    <name evidence="2" type="ORF">IGS67_02480</name>
</gene>
<keyword evidence="3" id="KW-1185">Reference proteome</keyword>
<evidence type="ECO:0000259" key="1">
    <source>
        <dbReference type="Pfam" id="PF03358"/>
    </source>
</evidence>
<proteinExistence type="predicted"/>
<protein>
    <submittedName>
        <fullName evidence="2">NAD(P)H-dependent oxidoreductase</fullName>
    </submittedName>
</protein>
<dbReference type="Proteomes" id="UP000642107">
    <property type="component" value="Unassembled WGS sequence"/>
</dbReference>
<dbReference type="PANTHER" id="PTHR30543">
    <property type="entry name" value="CHROMATE REDUCTASE"/>
    <property type="match status" value="1"/>
</dbReference>
<sequence length="180" mass="19166">MTAIRLAVVVASVRPERVGEAVARWFCAQVGEGFDIDVVDLATLVLPDALDGGGDTDVLAKRIDVADAIVLVTPEYNRGYPGVLKTAIDSLTTPWHAKPVGFVAYGGVSGGLRAVEQLRPVLAELHAVTLQATVSLPYAWDLPVVDGAVVPTRGAAAVRELARQLTWWGSVLRDARPYDP</sequence>
<dbReference type="PANTHER" id="PTHR30543:SF21">
    <property type="entry name" value="NAD(P)H-DEPENDENT FMN REDUCTASE LOT6"/>
    <property type="match status" value="1"/>
</dbReference>
<dbReference type="InterPro" id="IPR005025">
    <property type="entry name" value="FMN_Rdtase-like_dom"/>
</dbReference>
<dbReference type="InterPro" id="IPR050712">
    <property type="entry name" value="NAD(P)H-dep_reductase"/>
</dbReference>
<dbReference type="RefSeq" id="WP_192277464.1">
    <property type="nucleotide sequence ID" value="NZ_JACZDF010000001.1"/>
</dbReference>
<dbReference type="SUPFAM" id="SSF52218">
    <property type="entry name" value="Flavoproteins"/>
    <property type="match status" value="1"/>
</dbReference>
<feature type="domain" description="NADPH-dependent FMN reductase-like" evidence="1">
    <location>
        <begin position="5"/>
        <end position="141"/>
    </location>
</feature>
<dbReference type="Gene3D" id="3.40.50.360">
    <property type="match status" value="1"/>
</dbReference>
<organism evidence="2 3">
    <name type="scientific">Flavimobilis rhizosphaerae</name>
    <dbReference type="NCBI Taxonomy" id="2775421"/>
    <lineage>
        <taxon>Bacteria</taxon>
        <taxon>Bacillati</taxon>
        <taxon>Actinomycetota</taxon>
        <taxon>Actinomycetes</taxon>
        <taxon>Micrococcales</taxon>
        <taxon>Jonesiaceae</taxon>
        <taxon>Flavimobilis</taxon>
    </lineage>
</organism>
<name>A0ABR9DMJ6_9MICO</name>
<accession>A0ABR9DMJ6</accession>
<dbReference type="Pfam" id="PF03358">
    <property type="entry name" value="FMN_red"/>
    <property type="match status" value="1"/>
</dbReference>
<dbReference type="InterPro" id="IPR029039">
    <property type="entry name" value="Flavoprotein-like_sf"/>
</dbReference>
<reference evidence="2 3" key="1">
    <citation type="submission" date="2020-09" db="EMBL/GenBank/DDBJ databases">
        <title>Flavimobilis rhizosphaerae sp. nov., isolated from rhizosphere soil of Spartina alterniflora.</title>
        <authorList>
            <person name="Hanqin C."/>
        </authorList>
    </citation>
    <scope>NUCLEOTIDE SEQUENCE [LARGE SCALE GENOMIC DNA]</scope>
    <source>
        <strain evidence="2 3">GY 10621</strain>
    </source>
</reference>
<comment type="caution">
    <text evidence="2">The sequence shown here is derived from an EMBL/GenBank/DDBJ whole genome shotgun (WGS) entry which is preliminary data.</text>
</comment>
<evidence type="ECO:0000313" key="2">
    <source>
        <dbReference type="EMBL" id="MBD9698361.1"/>
    </source>
</evidence>
<evidence type="ECO:0000313" key="3">
    <source>
        <dbReference type="Proteomes" id="UP000642107"/>
    </source>
</evidence>